<dbReference type="Gene3D" id="3.30.160.20">
    <property type="match status" value="1"/>
</dbReference>
<comment type="caution">
    <text evidence="1">The sequence shown here is derived from an EMBL/GenBank/DDBJ whole genome shotgun (WGS) entry which is preliminary data.</text>
</comment>
<sequence>MRVLEKVGSQKTGISKNMRLIDQTPEVVKWYNTERMRTLPKPMQVLLLELCQKYGFSYPRFHQKSGSNNKLTYITCKVNQKSWEPDTSFSKRSDAKDHVATHTFNSLFLKIQIREEEKIKKENELIKDQCAQLKRRN</sequence>
<dbReference type="AlphaFoldDB" id="A0A015L435"/>
<accession>A0A015L435</accession>
<dbReference type="HOGENOM" id="CLU_1866218_0_0_1"/>
<dbReference type="Proteomes" id="UP000022910">
    <property type="component" value="Unassembled WGS sequence"/>
</dbReference>
<reference evidence="1 2" key="1">
    <citation type="submission" date="2014-02" db="EMBL/GenBank/DDBJ databases">
        <title>Single nucleus genome sequencing reveals high similarity among nuclei of an endomycorrhizal fungus.</title>
        <authorList>
            <person name="Lin K."/>
            <person name="Geurts R."/>
            <person name="Zhang Z."/>
            <person name="Limpens E."/>
            <person name="Saunders D.G."/>
            <person name="Mu D."/>
            <person name="Pang E."/>
            <person name="Cao H."/>
            <person name="Cha H."/>
            <person name="Lin T."/>
            <person name="Zhou Q."/>
            <person name="Shang Y."/>
            <person name="Li Y."/>
            <person name="Ivanov S."/>
            <person name="Sharma T."/>
            <person name="Velzen R.V."/>
            <person name="Ruijter N.D."/>
            <person name="Aanen D.K."/>
            <person name="Win J."/>
            <person name="Kamoun S."/>
            <person name="Bisseling T."/>
            <person name="Huang S."/>
        </authorList>
    </citation>
    <scope>NUCLEOTIDE SEQUENCE [LARGE SCALE GENOMIC DNA]</scope>
    <source>
        <strain evidence="2">DAOM197198w</strain>
    </source>
</reference>
<name>A0A015L435_RHIIW</name>
<dbReference type="SUPFAM" id="SSF54768">
    <property type="entry name" value="dsRNA-binding domain-like"/>
    <property type="match status" value="1"/>
</dbReference>
<organism evidence="1 2">
    <name type="scientific">Rhizophagus irregularis (strain DAOM 197198w)</name>
    <name type="common">Glomus intraradices</name>
    <dbReference type="NCBI Taxonomy" id="1432141"/>
    <lineage>
        <taxon>Eukaryota</taxon>
        <taxon>Fungi</taxon>
        <taxon>Fungi incertae sedis</taxon>
        <taxon>Mucoromycota</taxon>
        <taxon>Glomeromycotina</taxon>
        <taxon>Glomeromycetes</taxon>
        <taxon>Glomerales</taxon>
        <taxon>Glomeraceae</taxon>
        <taxon>Rhizophagus</taxon>
    </lineage>
</organism>
<protein>
    <submittedName>
        <fullName evidence="1">Uncharacterized protein</fullName>
    </submittedName>
</protein>
<dbReference type="OrthoDB" id="10332261at2759"/>
<evidence type="ECO:0000313" key="2">
    <source>
        <dbReference type="Proteomes" id="UP000022910"/>
    </source>
</evidence>
<gene>
    <name evidence="1" type="ORF">RirG_116580</name>
</gene>
<evidence type="ECO:0000313" key="1">
    <source>
        <dbReference type="EMBL" id="EXX67196.1"/>
    </source>
</evidence>
<dbReference type="EMBL" id="JEMT01017934">
    <property type="protein sequence ID" value="EXX67196.1"/>
    <property type="molecule type" value="Genomic_DNA"/>
</dbReference>
<keyword evidence="2" id="KW-1185">Reference proteome</keyword>
<proteinExistence type="predicted"/>